<protein>
    <recommendedName>
        <fullName evidence="2">C-type lectin domain-containing protein</fullName>
    </recommendedName>
</protein>
<sequence length="130" mass="14666">MHGQERKAVCMECEYKDPSALCNRPEDGSDLQDYCLDLGASLVSIHSRAENLYLKDLMNVPGHSDVWIGAFYLQSRWRWIDNSGMYYSDWIGLSTPTSASCGYLRSTKGWANSVCSTNRRFICVAKFGSC</sequence>
<dbReference type="PROSITE" id="PS50041">
    <property type="entry name" value="C_TYPE_LECTIN_2"/>
    <property type="match status" value="1"/>
</dbReference>
<dbReference type="CDD" id="cd00037">
    <property type="entry name" value="CLECT"/>
    <property type="match status" value="1"/>
</dbReference>
<dbReference type="InterPro" id="IPR016186">
    <property type="entry name" value="C-type_lectin-like/link_sf"/>
</dbReference>
<comment type="caution">
    <text evidence="3">The sequence shown here is derived from an EMBL/GenBank/DDBJ whole genome shotgun (WGS) entry which is preliminary data.</text>
</comment>
<organism evidence="3 4">
    <name type="scientific">Muraenolepis orangiensis</name>
    <name type="common">Patagonian moray cod</name>
    <dbReference type="NCBI Taxonomy" id="630683"/>
    <lineage>
        <taxon>Eukaryota</taxon>
        <taxon>Metazoa</taxon>
        <taxon>Chordata</taxon>
        <taxon>Craniata</taxon>
        <taxon>Vertebrata</taxon>
        <taxon>Euteleostomi</taxon>
        <taxon>Actinopterygii</taxon>
        <taxon>Neopterygii</taxon>
        <taxon>Teleostei</taxon>
        <taxon>Neoteleostei</taxon>
        <taxon>Acanthomorphata</taxon>
        <taxon>Zeiogadaria</taxon>
        <taxon>Gadariae</taxon>
        <taxon>Gadiformes</taxon>
        <taxon>Muraenolepidoidei</taxon>
        <taxon>Muraenolepididae</taxon>
        <taxon>Muraenolepis</taxon>
    </lineage>
</organism>
<feature type="domain" description="C-type lectin" evidence="2">
    <location>
        <begin position="29"/>
        <end position="124"/>
    </location>
</feature>
<dbReference type="OrthoDB" id="441660at2759"/>
<dbReference type="EMBL" id="JANIIK010000034">
    <property type="protein sequence ID" value="KAJ3614655.1"/>
    <property type="molecule type" value="Genomic_DNA"/>
</dbReference>
<dbReference type="SUPFAM" id="SSF56436">
    <property type="entry name" value="C-type lectin-like"/>
    <property type="match status" value="1"/>
</dbReference>
<dbReference type="InterPro" id="IPR001304">
    <property type="entry name" value="C-type_lectin-like"/>
</dbReference>
<dbReference type="Gene3D" id="3.10.100.10">
    <property type="entry name" value="Mannose-Binding Protein A, subunit A"/>
    <property type="match status" value="1"/>
</dbReference>
<dbReference type="AlphaFoldDB" id="A0A9Q0EWG3"/>
<dbReference type="PANTHER" id="PTHR22803">
    <property type="entry name" value="MANNOSE, PHOSPHOLIPASE, LECTIN RECEPTOR RELATED"/>
    <property type="match status" value="1"/>
</dbReference>
<proteinExistence type="predicted"/>
<dbReference type="InterPro" id="IPR016187">
    <property type="entry name" value="CTDL_fold"/>
</dbReference>
<dbReference type="InterPro" id="IPR018378">
    <property type="entry name" value="C-type_lectin_CS"/>
</dbReference>
<dbReference type="SMART" id="SM00034">
    <property type="entry name" value="CLECT"/>
    <property type="match status" value="1"/>
</dbReference>
<evidence type="ECO:0000256" key="1">
    <source>
        <dbReference type="ARBA" id="ARBA00023157"/>
    </source>
</evidence>
<dbReference type="Proteomes" id="UP001148018">
    <property type="component" value="Unassembled WGS sequence"/>
</dbReference>
<reference evidence="3" key="1">
    <citation type="submission" date="2022-07" db="EMBL/GenBank/DDBJ databases">
        <title>Chromosome-level genome of Muraenolepis orangiensis.</title>
        <authorList>
            <person name="Kim J."/>
        </authorList>
    </citation>
    <scope>NUCLEOTIDE SEQUENCE</scope>
    <source>
        <strain evidence="3">KU_S4_2022</strain>
        <tissue evidence="3">Muscle</tissue>
    </source>
</reference>
<evidence type="ECO:0000313" key="3">
    <source>
        <dbReference type="EMBL" id="KAJ3614655.1"/>
    </source>
</evidence>
<accession>A0A9Q0EWG3</accession>
<name>A0A9Q0EWG3_9TELE</name>
<evidence type="ECO:0000259" key="2">
    <source>
        <dbReference type="PROSITE" id="PS50041"/>
    </source>
</evidence>
<dbReference type="Pfam" id="PF00059">
    <property type="entry name" value="Lectin_C"/>
    <property type="match status" value="1"/>
</dbReference>
<dbReference type="InterPro" id="IPR050111">
    <property type="entry name" value="C-type_lectin/snaclec_domain"/>
</dbReference>
<dbReference type="PROSITE" id="PS00615">
    <property type="entry name" value="C_TYPE_LECTIN_1"/>
    <property type="match status" value="1"/>
</dbReference>
<gene>
    <name evidence="3" type="ORF">NHX12_018226</name>
</gene>
<evidence type="ECO:0000313" key="4">
    <source>
        <dbReference type="Proteomes" id="UP001148018"/>
    </source>
</evidence>
<keyword evidence="1" id="KW-1015">Disulfide bond</keyword>
<keyword evidence="4" id="KW-1185">Reference proteome</keyword>